<dbReference type="RefSeq" id="XP_007437204.1">
    <property type="nucleotide sequence ID" value="XM_007437142.2"/>
</dbReference>
<evidence type="ECO:0000313" key="5">
    <source>
        <dbReference type="RefSeq" id="XP_007437204.1"/>
    </source>
</evidence>
<keyword evidence="1" id="KW-0175">Coiled coil</keyword>
<reference evidence="5" key="1">
    <citation type="submission" date="2025-08" db="UniProtKB">
        <authorList>
            <consortium name="RefSeq"/>
        </authorList>
    </citation>
    <scope>IDENTIFICATION</scope>
    <source>
        <tissue evidence="5">Liver</tissue>
    </source>
</reference>
<evidence type="ECO:0000259" key="3">
    <source>
        <dbReference type="PROSITE" id="PS51489"/>
    </source>
</evidence>
<dbReference type="PANTHER" id="PTHR14030">
    <property type="entry name" value="MITOTIC CHECKPOINT SERINE/THREONINE-PROTEIN KINASE BUB1"/>
    <property type="match status" value="1"/>
</dbReference>
<dbReference type="OrthoDB" id="248495at2759"/>
<dbReference type="GO" id="GO:0005634">
    <property type="term" value="C:nucleus"/>
    <property type="evidence" value="ECO:0007669"/>
    <property type="project" value="TreeGrafter"/>
</dbReference>
<dbReference type="CTD" id="701"/>
<dbReference type="AlphaFoldDB" id="A0A9F2WFZ5"/>
<dbReference type="PANTHER" id="PTHR14030:SF25">
    <property type="entry name" value="MITOTIC CHECKPOINT SERINE_THREONINE-PROTEIN KINASE BUB1 BETA"/>
    <property type="match status" value="1"/>
</dbReference>
<dbReference type="KEGG" id="pbi:103058314"/>
<accession>A0A9F2WFZ5</accession>
<dbReference type="CDD" id="cd14686">
    <property type="entry name" value="bZIP"/>
    <property type="match status" value="1"/>
</dbReference>
<proteinExistence type="predicted"/>
<sequence>MASDGNEWELSKENVQPLRQGRIMATLQGVLAQQDVSTHTIIQQQKRAFESEIRFYCGDDPLDIWDRYIKWTEQTFPQGGKESNLSAVLERAIQALNEQQRYYQDPRYLSLWLKFGNCCSEPLDLYSYLHSQAIGTTLAQLYITWAEELEARGNYKKADTIFQEGIFCKAEPLDKLLSQHREFQARVSRQALEELENDGDVEEQMDSSVSEPQRSTLAELKGRGKKVIKAPISRVGNAVKFPSQGQRLQYPPPQQASIRPTFSVFDENKMADSPPDLPVLVPQPWVAPPPTKSKENELKAGPWTMGRRPRSNMDSSVLASAVTPSFTPYVEETAQQQAMTPHKIESSINCVLSARKPGKEEDPLHRVQSHHQDGQEKKEQPMYCKERVYAGVEEFSLEEIRAEIYRKKRREELQTLAQKKAELQRKIEEMEKVVREQQENHKQKLGVQQQVEQETAAEFSAVSKDLKFSPTEQQNVLDTEPIVEGFLPECFSLKSNFELAENNQCKNSNSSDAEISPAVNSSMLFSIFDESSALENKTASLSLGLSLVCGKHPLVVRKLSESITAKENIPPENSDELHGIEPLSEVAIVTGSHKNKTLCPNPEDTCDFVRAAHLVSTPFHGVTEQRNQLGDKLEQECLESKTTPLNQQIAVSEEQYDEAIYVKKLSPILEASQEDTRSSASSGSPTQISTVKFQQIPEKLELVHTTDEITNDAENASDDSPEGLQNTECKQFLRRLPDLLTKASGFKLEAQLMPWMELEKEVNLGNAIYHITREYLISQNDKIFSAVPANVTNKDSTAFLIKVHSEPVPWDFYILLQLQERLDAEFVENFSQYFTCFLYHNGCVTLHETICCVTLQDMIQYYKVIPREVVLLIVDNLLEVVEKLHKAEIIHGNLNPETLFLGDRIYNPFAMEKTNRALKIVDFSHSLDLQLQPTVNSLKSFPITQTQIGQQIFDETTPVHQVDLLGIANIAHLILFGEYLQVHQEKDSWKTNRDLSQSIDGDLWNTFFDKILNANGKSTVPLLRDLREELSSSFDSSFPKRLCDSITKLEDLLHVGDMILT</sequence>
<feature type="compositionally biased region" description="Acidic residues" evidence="2">
    <location>
        <begin position="195"/>
        <end position="205"/>
    </location>
</feature>
<dbReference type="Gene3D" id="1.25.40.430">
    <property type="match status" value="1"/>
</dbReference>
<feature type="domain" description="BUB1 N-terminal" evidence="3">
    <location>
        <begin position="49"/>
        <end position="216"/>
    </location>
</feature>
<name>A0A9F2WFZ5_PYTBI</name>
<dbReference type="SUPFAM" id="SSF56112">
    <property type="entry name" value="Protein kinase-like (PK-like)"/>
    <property type="match status" value="1"/>
</dbReference>
<keyword evidence="5" id="KW-0808">Transferase</keyword>
<dbReference type="GO" id="GO:0007094">
    <property type="term" value="P:mitotic spindle assembly checkpoint signaling"/>
    <property type="evidence" value="ECO:0007669"/>
    <property type="project" value="InterPro"/>
</dbReference>
<dbReference type="GO" id="GO:0000776">
    <property type="term" value="C:kinetochore"/>
    <property type="evidence" value="ECO:0007669"/>
    <property type="project" value="UniProtKB-ARBA"/>
</dbReference>
<dbReference type="InterPro" id="IPR015661">
    <property type="entry name" value="Bub1/Mad3"/>
</dbReference>
<gene>
    <name evidence="5" type="primary">BUB1B</name>
</gene>
<dbReference type="InterPro" id="IPR013212">
    <property type="entry name" value="Mad3/Bub1_I"/>
</dbReference>
<dbReference type="FunFam" id="1.25.40.430:FF:000002">
    <property type="entry name" value="mitotic checkpoint serine/threonine-protein kinase BUB1 beta"/>
    <property type="match status" value="1"/>
</dbReference>
<dbReference type="Pfam" id="PF08311">
    <property type="entry name" value="Mad3_BUB1_I"/>
    <property type="match status" value="1"/>
</dbReference>
<dbReference type="SMART" id="SM00777">
    <property type="entry name" value="Mad3_BUB1_I"/>
    <property type="match status" value="1"/>
</dbReference>
<dbReference type="PROSITE" id="PS51489">
    <property type="entry name" value="BUB1_N"/>
    <property type="match status" value="1"/>
</dbReference>
<dbReference type="GeneID" id="103058314"/>
<feature type="region of interest" description="Disordered" evidence="2">
    <location>
        <begin position="195"/>
        <end position="214"/>
    </location>
</feature>
<feature type="region of interest" description="Disordered" evidence="2">
    <location>
        <begin position="286"/>
        <end position="312"/>
    </location>
</feature>
<protein>
    <submittedName>
        <fullName evidence="5">Mitotic checkpoint serine/threonine-protein kinase BUB1 beta</fullName>
    </submittedName>
</protein>
<dbReference type="GO" id="GO:0004672">
    <property type="term" value="F:protein kinase activity"/>
    <property type="evidence" value="ECO:0007669"/>
    <property type="project" value="TreeGrafter"/>
</dbReference>
<dbReference type="Proteomes" id="UP000695026">
    <property type="component" value="Unplaced"/>
</dbReference>
<dbReference type="InterPro" id="IPR011009">
    <property type="entry name" value="Kinase-like_dom_sf"/>
</dbReference>
<keyword evidence="4" id="KW-1185">Reference proteome</keyword>
<feature type="coiled-coil region" evidence="1">
    <location>
        <begin position="406"/>
        <end position="440"/>
    </location>
</feature>
<evidence type="ECO:0000256" key="1">
    <source>
        <dbReference type="SAM" id="Coils"/>
    </source>
</evidence>
<dbReference type="Gene3D" id="1.10.510.10">
    <property type="entry name" value="Transferase(Phosphotransferase) domain 1"/>
    <property type="match status" value="1"/>
</dbReference>
<feature type="region of interest" description="Disordered" evidence="2">
    <location>
        <begin position="358"/>
        <end position="380"/>
    </location>
</feature>
<keyword evidence="5" id="KW-0418">Kinase</keyword>
<dbReference type="OMA" id="KTLCPNP"/>
<organism evidence="4 5">
    <name type="scientific">Python bivittatus</name>
    <name type="common">Burmese python</name>
    <name type="synonym">Python molurus bivittatus</name>
    <dbReference type="NCBI Taxonomy" id="176946"/>
    <lineage>
        <taxon>Eukaryota</taxon>
        <taxon>Metazoa</taxon>
        <taxon>Chordata</taxon>
        <taxon>Craniata</taxon>
        <taxon>Vertebrata</taxon>
        <taxon>Euteleostomi</taxon>
        <taxon>Lepidosauria</taxon>
        <taxon>Squamata</taxon>
        <taxon>Bifurcata</taxon>
        <taxon>Unidentata</taxon>
        <taxon>Episquamata</taxon>
        <taxon>Toxicofera</taxon>
        <taxon>Serpentes</taxon>
        <taxon>Henophidia</taxon>
        <taxon>Pythonidae</taxon>
        <taxon>Python</taxon>
    </lineage>
</organism>
<evidence type="ECO:0000256" key="2">
    <source>
        <dbReference type="SAM" id="MobiDB-lite"/>
    </source>
</evidence>
<dbReference type="GO" id="GO:0051754">
    <property type="term" value="P:meiotic sister chromatid cohesion, centromeric"/>
    <property type="evidence" value="ECO:0007669"/>
    <property type="project" value="TreeGrafter"/>
</dbReference>
<evidence type="ECO:0000313" key="4">
    <source>
        <dbReference type="Proteomes" id="UP000695026"/>
    </source>
</evidence>